<evidence type="ECO:0000256" key="1">
    <source>
        <dbReference type="ARBA" id="ARBA00004613"/>
    </source>
</evidence>
<dbReference type="InterPro" id="IPR004133">
    <property type="entry name" value="DAN_dom"/>
</dbReference>
<reference evidence="6 7" key="1">
    <citation type="submission" date="2024-03" db="EMBL/GenBank/DDBJ databases">
        <title>Adaptation during the transition from Ophiocordyceps entomopathogen to insect associate is accompanied by gene loss and intensified selection.</title>
        <authorList>
            <person name="Ward C.M."/>
            <person name="Onetto C.A."/>
            <person name="Borneman A.R."/>
        </authorList>
    </citation>
    <scope>NUCLEOTIDE SEQUENCE [LARGE SCALE GENOMIC DNA]</scope>
    <source>
        <strain evidence="6">AWRI1</strain>
        <tissue evidence="6">Single Adult Female</tissue>
    </source>
</reference>
<dbReference type="PANTHER" id="PTHR15283:SF5">
    <property type="entry name" value="NEUROBLASTOMA SUPPRESSOR OF TUMORIGENICITY 1"/>
    <property type="match status" value="1"/>
</dbReference>
<dbReference type="Pfam" id="PF03045">
    <property type="entry name" value="DAN"/>
    <property type="match status" value="1"/>
</dbReference>
<organism evidence="6 7">
    <name type="scientific">Parthenolecanium corni</name>
    <dbReference type="NCBI Taxonomy" id="536013"/>
    <lineage>
        <taxon>Eukaryota</taxon>
        <taxon>Metazoa</taxon>
        <taxon>Ecdysozoa</taxon>
        <taxon>Arthropoda</taxon>
        <taxon>Hexapoda</taxon>
        <taxon>Insecta</taxon>
        <taxon>Pterygota</taxon>
        <taxon>Neoptera</taxon>
        <taxon>Paraneoptera</taxon>
        <taxon>Hemiptera</taxon>
        <taxon>Sternorrhyncha</taxon>
        <taxon>Coccoidea</taxon>
        <taxon>Coccidae</taxon>
        <taxon>Parthenolecanium</taxon>
    </lineage>
</organism>
<dbReference type="GO" id="GO:0048018">
    <property type="term" value="F:receptor ligand activity"/>
    <property type="evidence" value="ECO:0007669"/>
    <property type="project" value="TreeGrafter"/>
</dbReference>
<dbReference type="SMART" id="SM00041">
    <property type="entry name" value="CT"/>
    <property type="match status" value="1"/>
</dbReference>
<evidence type="ECO:0000313" key="7">
    <source>
        <dbReference type="Proteomes" id="UP001367676"/>
    </source>
</evidence>
<dbReference type="InterPro" id="IPR029034">
    <property type="entry name" value="Cystine-knot_cytokine"/>
</dbReference>
<dbReference type="Proteomes" id="UP001367676">
    <property type="component" value="Unassembled WGS sequence"/>
</dbReference>
<evidence type="ECO:0000259" key="5">
    <source>
        <dbReference type="SMART" id="SM00041"/>
    </source>
</evidence>
<dbReference type="GO" id="GO:0036122">
    <property type="term" value="F:BMP binding"/>
    <property type="evidence" value="ECO:0007669"/>
    <property type="project" value="TreeGrafter"/>
</dbReference>
<dbReference type="GO" id="GO:0009887">
    <property type="term" value="P:animal organ morphogenesis"/>
    <property type="evidence" value="ECO:0007669"/>
    <property type="project" value="TreeGrafter"/>
</dbReference>
<proteinExistence type="predicted"/>
<dbReference type="EMBL" id="JBBCAQ010000037">
    <property type="protein sequence ID" value="KAK7574197.1"/>
    <property type="molecule type" value="Genomic_DNA"/>
</dbReference>
<name>A0AAN9XYD9_9HEMI</name>
<accession>A0AAN9XYD9</accession>
<keyword evidence="2" id="KW-0964">Secreted</keyword>
<comment type="caution">
    <text evidence="6">The sequence shown here is derived from an EMBL/GenBank/DDBJ whole genome shotgun (WGS) entry which is preliminary data.</text>
</comment>
<dbReference type="PANTHER" id="PTHR15283">
    <property type="entry name" value="GREMLIN 1"/>
    <property type="match status" value="1"/>
</dbReference>
<keyword evidence="4" id="KW-1015">Disulfide bond</keyword>
<keyword evidence="3" id="KW-0732">Signal</keyword>
<dbReference type="Gene3D" id="2.10.90.10">
    <property type="entry name" value="Cystine-knot cytokines"/>
    <property type="match status" value="1"/>
</dbReference>
<feature type="domain" description="CTCK" evidence="5">
    <location>
        <begin position="73"/>
        <end position="162"/>
    </location>
</feature>
<comment type="subcellular location">
    <subcellularLocation>
        <location evidence="1">Secreted</location>
    </subcellularLocation>
</comment>
<dbReference type="GO" id="GO:0038098">
    <property type="term" value="P:sequestering of BMP from receptor via BMP binding"/>
    <property type="evidence" value="ECO:0007669"/>
    <property type="project" value="TreeGrafter"/>
</dbReference>
<evidence type="ECO:0000256" key="4">
    <source>
        <dbReference type="ARBA" id="ARBA00023157"/>
    </source>
</evidence>
<dbReference type="AlphaFoldDB" id="A0AAN9XYD9"/>
<dbReference type="GO" id="GO:0005615">
    <property type="term" value="C:extracellular space"/>
    <property type="evidence" value="ECO:0007669"/>
    <property type="project" value="TreeGrafter"/>
</dbReference>
<evidence type="ECO:0000256" key="2">
    <source>
        <dbReference type="ARBA" id="ARBA00022525"/>
    </source>
</evidence>
<protein>
    <recommendedName>
        <fullName evidence="5">CTCK domain-containing protein</fullName>
    </recommendedName>
</protein>
<dbReference type="InterPro" id="IPR006207">
    <property type="entry name" value="Cys_knot_C"/>
</dbReference>
<evidence type="ECO:0000256" key="3">
    <source>
        <dbReference type="ARBA" id="ARBA00022729"/>
    </source>
</evidence>
<evidence type="ECO:0000313" key="6">
    <source>
        <dbReference type="EMBL" id="KAK7574197.1"/>
    </source>
</evidence>
<keyword evidence="7" id="KW-1185">Reference proteome</keyword>
<gene>
    <name evidence="6" type="ORF">V9T40_011388</name>
</gene>
<sequence>MQKQCEEKMGKKGTSSTSTGGTVFEGDMFVGCQNCDLAGEPNRTYNQSRWWYVVTHWIHNIVLYPDKHSWCTTTAIVQVVGHPGCNSVKIDNNVCVGACFSYIVPKTIPETPGDVLPYCDSCQPDHISWKKINLECTEGNYKNQNLTKYVQLIHDCTCGSCSEQLARPALINAQSLADLDQQNSDSDLVEESSTLDDTTDILRQPLSNSSSVRKGDLKSALSGLLKTLNNEDENILEDTATKGIHKNVWKQLLDKVEALNTTIDTSSLNQLIKSVEEESKVKFNYKRLKQALLKFKKYQVVTKAHTREDEIAESQRLPVLSTEASDQFGSGLYSKLLPKLPPTGIEETASPLVDVAPGHLKPATSGSEISYHDNIEANNSHRIIKKEKSDIPTNFTVPTNFTIPENFNSTG</sequence>